<organism evidence="1 2">
    <name type="scientific">Solanum commersonii</name>
    <name type="common">Commerson's wild potato</name>
    <name type="synonym">Commerson's nightshade</name>
    <dbReference type="NCBI Taxonomy" id="4109"/>
    <lineage>
        <taxon>Eukaryota</taxon>
        <taxon>Viridiplantae</taxon>
        <taxon>Streptophyta</taxon>
        <taxon>Embryophyta</taxon>
        <taxon>Tracheophyta</taxon>
        <taxon>Spermatophyta</taxon>
        <taxon>Magnoliopsida</taxon>
        <taxon>eudicotyledons</taxon>
        <taxon>Gunneridae</taxon>
        <taxon>Pentapetalae</taxon>
        <taxon>asterids</taxon>
        <taxon>lamiids</taxon>
        <taxon>Solanales</taxon>
        <taxon>Solanaceae</taxon>
        <taxon>Solanoideae</taxon>
        <taxon>Solaneae</taxon>
        <taxon>Solanum</taxon>
    </lineage>
</organism>
<gene>
    <name evidence="1" type="ORF">H5410_062386</name>
</gene>
<name>A0A9J5WBF0_SOLCO</name>
<accession>A0A9J5WBF0</accession>
<sequence>MHYHKDVMPGYELWNDRLICAFEYEAFVQRTNMDDLLDSTSLVELRDQDIFPADDKMDNKSSSR</sequence>
<reference evidence="1 2" key="1">
    <citation type="submission" date="2020-09" db="EMBL/GenBank/DDBJ databases">
        <title>De no assembly of potato wild relative species, Solanum commersonii.</title>
        <authorList>
            <person name="Cho K."/>
        </authorList>
    </citation>
    <scope>NUCLEOTIDE SEQUENCE [LARGE SCALE GENOMIC DNA]</scope>
    <source>
        <strain evidence="1">LZ3.2</strain>
        <tissue evidence="1">Leaf</tissue>
    </source>
</reference>
<comment type="caution">
    <text evidence="1">The sequence shown here is derived from an EMBL/GenBank/DDBJ whole genome shotgun (WGS) entry which is preliminary data.</text>
</comment>
<dbReference type="AlphaFoldDB" id="A0A9J5WBF0"/>
<proteinExistence type="predicted"/>
<protein>
    <submittedName>
        <fullName evidence="1">Uncharacterized protein</fullName>
    </submittedName>
</protein>
<keyword evidence="2" id="KW-1185">Reference proteome</keyword>
<dbReference type="Proteomes" id="UP000824120">
    <property type="component" value="Chromosome 12"/>
</dbReference>
<evidence type="ECO:0000313" key="1">
    <source>
        <dbReference type="EMBL" id="KAG5572620.1"/>
    </source>
</evidence>
<evidence type="ECO:0000313" key="2">
    <source>
        <dbReference type="Proteomes" id="UP000824120"/>
    </source>
</evidence>
<dbReference type="EMBL" id="JACXVP010000012">
    <property type="protein sequence ID" value="KAG5572620.1"/>
    <property type="molecule type" value="Genomic_DNA"/>
</dbReference>